<dbReference type="InterPro" id="IPR041033">
    <property type="entry name" value="SpaA_PFL_dom_1"/>
</dbReference>
<dbReference type="PANTHER" id="PTHR36108:SF13">
    <property type="entry name" value="COLOSSIN-B-RELATED"/>
    <property type="match status" value="1"/>
</dbReference>
<dbReference type="InterPro" id="IPR013783">
    <property type="entry name" value="Ig-like_fold"/>
</dbReference>
<dbReference type="SUPFAM" id="SSF49478">
    <property type="entry name" value="Cna protein B-type domain"/>
    <property type="match status" value="2"/>
</dbReference>
<evidence type="ECO:0000256" key="3">
    <source>
        <dbReference type="ARBA" id="ARBA00022729"/>
    </source>
</evidence>
<evidence type="ECO:0000256" key="1">
    <source>
        <dbReference type="ARBA" id="ARBA00007257"/>
    </source>
</evidence>
<feature type="compositionally biased region" description="Basic and acidic residues" evidence="4">
    <location>
        <begin position="425"/>
        <end position="448"/>
    </location>
</feature>
<dbReference type="RefSeq" id="WP_380651359.1">
    <property type="nucleotide sequence ID" value="NZ_JBHRVQ010000001.1"/>
</dbReference>
<dbReference type="Gene3D" id="2.60.40.2110">
    <property type="match status" value="1"/>
</dbReference>
<feature type="region of interest" description="Disordered" evidence="4">
    <location>
        <begin position="313"/>
        <end position="458"/>
    </location>
</feature>
<sequence>MKIRKASSILLLLLLLHSTFLDSLVFAAQPPEGTDGTGLVEVEGHEENGIIAWHIKVNAHVKTYAEGNLNIQLEGGHVLAPGNISTIKDKVGTLEEKSDGTYSIALEDPSKVSNFILTTKITDQNTSNYILSIEASMDQDKISAAGVHYTKQSIEGTIKYINMPEDQAPESTTIHLIDTATSDTVETLEVPSNKSTFTFENIRKYNDNNSEILYKLETETLGNYYTSVEGTEIVHKYLEAEIEGTIANTAQAAFSIEVINDQTSAVVRTMDMESDAKKYKVEDLPLNDTQGNPIPYTIRPVVQEGLEITVKDNTIEVDDIETEESSEEPSKEISVEQPKDTPKEVQEESDNAETSGDEPVKLGGAVGSPEEDETTTEPVNEIQENLDASKVDTAEIDESESEADSPDNEKDKKELENEITEETTEEPKRNEESETTGDTKAEILEKKPGQNAENSKTQKFVLEETKLVDTETTTFSNLTQEYSFMPSMAFALGTISTSGERPLFPSCESTMALPFPGIANSQSNIERMGWQEHDLYRNRTPQPIKYEEGYLQKCATPNGGDHSYSINVSTQGSTTTTAQPLDIVMVLDNSGSMDDRYADGTTRWQRTRAGVVDFVKTMTEDNKNVRISIVSYSSDIISSSNLTNDTSRILSAIPQKNPGGATFTQLGLMEGERMLSLSPSSNKKAMIVLTDGVPTYSYEGTSVSTRWNPESIDSFNRRTIKGNGRDFQLGRERYGIYNSLLSMFFPTTITDHGQPTISQARLIQERNPELEIYTVGIDLGNASSGDASAADIDNLLAKIASDPAYAYKSVNPAKGLPATLKDIQKKISIDSFNNGKIIDPIGEMYDLNLGFNKVFDDSDYTLTASSSEIKNAAKVSYNPTTRTLSVTGINLGKNDWLNLNYNVVLRTDDPNFKMDTWYAMNGRTTVVPTRTSTRVLDYPVPEAKAVPKKYDFIFTKINENDRPLAGAKFQLKNSEGSVTAMATSGNDGVVIFPQMSIGEYVLMETSAPEGYQPDGIKYKVTIERDGTYIINGKSHDAQSFFVKNMPKLSKLKIINYTSSSEAKALPGAVFELRALDGKVISTGLSDKNGELTFSELRSGDYLLAMTKAPEGHSLNSEPVRITLNGQDVETVEIENTPQMLPETGGMGTIPFFAIGLFIVFFSLFSKNRLNIK</sequence>
<feature type="compositionally biased region" description="Acidic residues" evidence="4">
    <location>
        <begin position="394"/>
        <end position="406"/>
    </location>
</feature>
<evidence type="ECO:0000259" key="7">
    <source>
        <dbReference type="PROSITE" id="PS50234"/>
    </source>
</evidence>
<protein>
    <submittedName>
        <fullName evidence="8">SpaA isopeptide-forming pilin-related protein</fullName>
    </submittedName>
</protein>
<evidence type="ECO:0000313" key="8">
    <source>
        <dbReference type="EMBL" id="MFC3387448.1"/>
    </source>
</evidence>
<feature type="chain" id="PRO_5045652249" evidence="6">
    <location>
        <begin position="28"/>
        <end position="1172"/>
    </location>
</feature>
<evidence type="ECO:0000256" key="4">
    <source>
        <dbReference type="SAM" id="MobiDB-lite"/>
    </source>
</evidence>
<dbReference type="Gene3D" id="3.40.50.410">
    <property type="entry name" value="von Willebrand factor, type A domain"/>
    <property type="match status" value="1"/>
</dbReference>
<keyword evidence="5" id="KW-0812">Transmembrane</keyword>
<dbReference type="Pfam" id="PF00092">
    <property type="entry name" value="VWA"/>
    <property type="match status" value="1"/>
</dbReference>
<name>A0ABV7N4Q0_9STAP</name>
<dbReference type="Pfam" id="PF05738">
    <property type="entry name" value="Cna_B"/>
    <property type="match status" value="1"/>
</dbReference>
<comment type="similarity">
    <text evidence="1">Belongs to the serine-aspartate repeat-containing protein (SDr) family.</text>
</comment>
<dbReference type="SMART" id="SM00327">
    <property type="entry name" value="VWA"/>
    <property type="match status" value="1"/>
</dbReference>
<evidence type="ECO:0000313" key="9">
    <source>
        <dbReference type="Proteomes" id="UP001595637"/>
    </source>
</evidence>
<organism evidence="8 9">
    <name type="scientific">Salinicoccus sesuvii</name>
    <dbReference type="NCBI Taxonomy" id="868281"/>
    <lineage>
        <taxon>Bacteria</taxon>
        <taxon>Bacillati</taxon>
        <taxon>Bacillota</taxon>
        <taxon>Bacilli</taxon>
        <taxon>Bacillales</taxon>
        <taxon>Staphylococcaceae</taxon>
        <taxon>Salinicoccus</taxon>
    </lineage>
</organism>
<accession>A0ABV7N4Q0</accession>
<feature type="compositionally biased region" description="Basic and acidic residues" evidence="4">
    <location>
        <begin position="407"/>
        <end position="416"/>
    </location>
</feature>
<dbReference type="InterPro" id="IPR002035">
    <property type="entry name" value="VWF_A"/>
</dbReference>
<dbReference type="EMBL" id="JBHRVQ010000001">
    <property type="protein sequence ID" value="MFC3387448.1"/>
    <property type="molecule type" value="Genomic_DNA"/>
</dbReference>
<keyword evidence="3 6" id="KW-0732">Signal</keyword>
<feature type="signal peptide" evidence="6">
    <location>
        <begin position="1"/>
        <end position="27"/>
    </location>
</feature>
<keyword evidence="2" id="KW-0964">Secreted</keyword>
<keyword evidence="5" id="KW-0472">Membrane</keyword>
<evidence type="ECO:0000256" key="5">
    <source>
        <dbReference type="SAM" id="Phobius"/>
    </source>
</evidence>
<dbReference type="SUPFAM" id="SSF53300">
    <property type="entry name" value="vWA-like"/>
    <property type="match status" value="1"/>
</dbReference>
<dbReference type="Gene3D" id="2.60.40.10">
    <property type="entry name" value="Immunoglobulins"/>
    <property type="match status" value="2"/>
</dbReference>
<dbReference type="Gene3D" id="2.60.40.1140">
    <property type="entry name" value="Collagen-binding surface protein Cna, B-type domain"/>
    <property type="match status" value="1"/>
</dbReference>
<dbReference type="Pfam" id="PF17802">
    <property type="entry name" value="SpaA"/>
    <property type="match status" value="2"/>
</dbReference>
<gene>
    <name evidence="8" type="ORF">ACFOEO_02390</name>
</gene>
<keyword evidence="9" id="KW-1185">Reference proteome</keyword>
<dbReference type="PROSITE" id="PS50234">
    <property type="entry name" value="VWFA"/>
    <property type="match status" value="1"/>
</dbReference>
<dbReference type="InterPro" id="IPR049319">
    <property type="entry name" value="GBS104-like_Ig"/>
</dbReference>
<dbReference type="Proteomes" id="UP001595637">
    <property type="component" value="Unassembled WGS sequence"/>
</dbReference>
<feature type="domain" description="VWFA" evidence="7">
    <location>
        <begin position="582"/>
        <end position="827"/>
    </location>
</feature>
<dbReference type="InterPro" id="IPR008454">
    <property type="entry name" value="Collagen-bd_Cna-like_B-typ_dom"/>
</dbReference>
<comment type="caution">
    <text evidence="8">The sequence shown here is derived from an EMBL/GenBank/DDBJ whole genome shotgun (WGS) entry which is preliminary data.</text>
</comment>
<dbReference type="Pfam" id="PF21426">
    <property type="entry name" value="GBS104-like_Ig"/>
    <property type="match status" value="1"/>
</dbReference>
<proteinExistence type="inferred from homology"/>
<keyword evidence="5" id="KW-1133">Transmembrane helix</keyword>
<dbReference type="InterPro" id="IPR036465">
    <property type="entry name" value="vWFA_dom_sf"/>
</dbReference>
<evidence type="ECO:0000256" key="2">
    <source>
        <dbReference type="ARBA" id="ARBA00022525"/>
    </source>
</evidence>
<dbReference type="PANTHER" id="PTHR36108">
    <property type="entry name" value="COLOSSIN-B-RELATED"/>
    <property type="match status" value="1"/>
</dbReference>
<feature type="compositionally biased region" description="Basic and acidic residues" evidence="4">
    <location>
        <begin position="328"/>
        <end position="346"/>
    </location>
</feature>
<dbReference type="CDD" id="cd00198">
    <property type="entry name" value="vWFA"/>
    <property type="match status" value="1"/>
</dbReference>
<reference evidence="9" key="1">
    <citation type="journal article" date="2019" name="Int. J. Syst. Evol. Microbiol.">
        <title>The Global Catalogue of Microorganisms (GCM) 10K type strain sequencing project: providing services to taxonomists for standard genome sequencing and annotation.</title>
        <authorList>
            <consortium name="The Broad Institute Genomics Platform"/>
            <consortium name="The Broad Institute Genome Sequencing Center for Infectious Disease"/>
            <person name="Wu L."/>
            <person name="Ma J."/>
        </authorList>
    </citation>
    <scope>NUCLEOTIDE SEQUENCE [LARGE SCALE GENOMIC DNA]</scope>
    <source>
        <strain evidence="9">CCM 7756</strain>
    </source>
</reference>
<feature type="transmembrane region" description="Helical" evidence="5">
    <location>
        <begin position="1144"/>
        <end position="1164"/>
    </location>
</feature>
<feature type="compositionally biased region" description="Acidic residues" evidence="4">
    <location>
        <begin position="315"/>
        <end position="327"/>
    </location>
</feature>
<evidence type="ECO:0000256" key="6">
    <source>
        <dbReference type="SAM" id="SignalP"/>
    </source>
</evidence>